<evidence type="ECO:0000313" key="8">
    <source>
        <dbReference type="EMBL" id="MCI5754674.1"/>
    </source>
</evidence>
<dbReference type="PANTHER" id="PTHR42961:SF2">
    <property type="entry name" value="IRON-SULFUR PROTEIN NUBPL"/>
    <property type="match status" value="1"/>
</dbReference>
<keyword evidence="5 6" id="KW-0411">Iron-sulfur</keyword>
<dbReference type="GO" id="GO:0051539">
    <property type="term" value="F:4 iron, 4 sulfur cluster binding"/>
    <property type="evidence" value="ECO:0007669"/>
    <property type="project" value="TreeGrafter"/>
</dbReference>
<evidence type="ECO:0000256" key="6">
    <source>
        <dbReference type="HAMAP-Rule" id="MF_02040"/>
    </source>
</evidence>
<dbReference type="FunFam" id="3.40.50.300:FF:001119">
    <property type="entry name" value="Iron-sulfur cluster carrier protein"/>
    <property type="match status" value="1"/>
</dbReference>
<comment type="function">
    <text evidence="6">Binds and transfers iron-sulfur (Fe-S) clusters to target apoproteins. Can hydrolyze ATP.</text>
</comment>
<evidence type="ECO:0000256" key="2">
    <source>
        <dbReference type="ARBA" id="ARBA00022741"/>
    </source>
</evidence>
<name>R6TKH1_9BACT</name>
<evidence type="ECO:0000256" key="4">
    <source>
        <dbReference type="ARBA" id="ARBA00023004"/>
    </source>
</evidence>
<sequence length="277" mass="29501">MANEECTHDCSTCGASCASKKESLIEPCNSKSSIKKVIGVVSGKGGVGKSMVSAMLAVAMRRREQNVAILDADITGPSVPKMFGIHGPVNGDGEGILPAETKTGIKVMSLNLLLDDETTPVVWRGPVIAGTVKQFWTDVFWGDIDWMFVDMPPGTGDVPLTVFQSIPLDGIVIVTSPQELVSMIVSKAVRMASLMNIPVLGIVENMSYLKCPDCGREIKLFGESHVDEVAKEYGLDVLARVPIDPALANLADKGAVELMELPCAEEAADKIEAKVKG</sequence>
<feature type="binding site" evidence="6">
    <location>
        <begin position="43"/>
        <end position="50"/>
    </location>
    <ligand>
        <name>ATP</name>
        <dbReference type="ChEBI" id="CHEBI:30616"/>
    </ligand>
</feature>
<organism evidence="7 9">
    <name type="scientific">Candidatus Colimorpha enterica</name>
    <dbReference type="NCBI Taxonomy" id="3083063"/>
    <lineage>
        <taxon>Bacteria</taxon>
        <taxon>Pseudomonadati</taxon>
        <taxon>Bacteroidota</taxon>
        <taxon>Bacteroidia</taxon>
        <taxon>Bacteroidales</taxon>
        <taxon>Candidatus Colimorpha</taxon>
    </lineage>
</organism>
<keyword evidence="3 6" id="KW-0067">ATP-binding</keyword>
<evidence type="ECO:0000256" key="1">
    <source>
        <dbReference type="ARBA" id="ARBA00022723"/>
    </source>
</evidence>
<comment type="subunit">
    <text evidence="6">Homodimer.</text>
</comment>
<dbReference type="SUPFAM" id="SSF52540">
    <property type="entry name" value="P-loop containing nucleoside triphosphate hydrolases"/>
    <property type="match status" value="1"/>
</dbReference>
<reference evidence="7" key="1">
    <citation type="submission" date="2012-11" db="EMBL/GenBank/DDBJ databases">
        <title>Dependencies among metagenomic species, viruses, plasmids and units of genetic variation.</title>
        <authorList>
            <person name="Nielsen H.B."/>
            <person name="Almeida M."/>
            <person name="Juncker A.S."/>
            <person name="Rasmussen S."/>
            <person name="Li J."/>
            <person name="Sunagawa S."/>
            <person name="Plichta D."/>
            <person name="Gautier L."/>
            <person name="Le Chatelier E."/>
            <person name="Peletier E."/>
            <person name="Bonde I."/>
            <person name="Nielsen T."/>
            <person name="Manichanh C."/>
            <person name="Arumugam M."/>
            <person name="Batto J."/>
            <person name="Santos M.B.Q.D."/>
            <person name="Blom N."/>
            <person name="Borruel N."/>
            <person name="Burgdorf K.S."/>
            <person name="Boumezbeur F."/>
            <person name="Casellas F."/>
            <person name="Dore J."/>
            <person name="Guarner F."/>
            <person name="Hansen T."/>
            <person name="Hildebrand F."/>
            <person name="Kaas R.S."/>
            <person name="Kennedy S."/>
            <person name="Kristiansen K."/>
            <person name="Kultima J.R."/>
            <person name="Leonard P."/>
            <person name="Levenez F."/>
            <person name="Lund O."/>
            <person name="Moumen B."/>
            <person name="Le Paslier D."/>
            <person name="Pons N."/>
            <person name="Pedersen O."/>
            <person name="Prifti E."/>
            <person name="Qin J."/>
            <person name="Raes J."/>
            <person name="Tap J."/>
            <person name="Tims S."/>
            <person name="Ussery D.W."/>
            <person name="Yamada T."/>
            <person name="MetaHit consortium"/>
            <person name="Renault P."/>
            <person name="Sicheritz-Ponten T."/>
            <person name="Bork P."/>
            <person name="Wang J."/>
            <person name="Brunak S."/>
            <person name="Ehrlich S.D."/>
        </authorList>
    </citation>
    <scope>NUCLEOTIDE SEQUENCE [LARGE SCALE GENOMIC DNA]</scope>
</reference>
<keyword evidence="2 6" id="KW-0547">Nucleotide-binding</keyword>
<dbReference type="STRING" id="1263015.BN580_01364"/>
<dbReference type="Pfam" id="PF10609">
    <property type="entry name" value="ParA"/>
    <property type="match status" value="1"/>
</dbReference>
<dbReference type="Proteomes" id="UP001139365">
    <property type="component" value="Unassembled WGS sequence"/>
</dbReference>
<evidence type="ECO:0000313" key="7">
    <source>
        <dbReference type="EMBL" id="CDC73903.1"/>
    </source>
</evidence>
<dbReference type="GO" id="GO:0046872">
    <property type="term" value="F:metal ion binding"/>
    <property type="evidence" value="ECO:0007669"/>
    <property type="project" value="UniProtKB-KW"/>
</dbReference>
<evidence type="ECO:0000313" key="10">
    <source>
        <dbReference type="Proteomes" id="UP001139365"/>
    </source>
</evidence>
<dbReference type="Proteomes" id="UP000017938">
    <property type="component" value="Unassembled WGS sequence"/>
</dbReference>
<dbReference type="GO" id="GO:0005524">
    <property type="term" value="F:ATP binding"/>
    <property type="evidence" value="ECO:0007669"/>
    <property type="project" value="UniProtKB-UniRule"/>
</dbReference>
<comment type="similarity">
    <text evidence="6">Belongs to the Mrp/NBP35 ATP-binding proteins family.</text>
</comment>
<protein>
    <recommendedName>
        <fullName evidence="6">Iron-sulfur cluster carrier protein</fullName>
    </recommendedName>
</protein>
<keyword evidence="1 6" id="KW-0479">Metal-binding</keyword>
<dbReference type="PANTHER" id="PTHR42961">
    <property type="entry name" value="IRON-SULFUR PROTEIN NUBPL"/>
    <property type="match status" value="1"/>
</dbReference>
<gene>
    <name evidence="7" type="ORF">BN580_01364</name>
    <name evidence="8" type="ORF">MR241_00065</name>
</gene>
<dbReference type="GO" id="GO:0016887">
    <property type="term" value="F:ATP hydrolysis activity"/>
    <property type="evidence" value="ECO:0007669"/>
    <property type="project" value="UniProtKB-UniRule"/>
</dbReference>
<keyword evidence="6" id="KW-0378">Hydrolase</keyword>
<proteinExistence type="inferred from homology"/>
<dbReference type="HAMAP" id="MF_02040">
    <property type="entry name" value="Mrp_NBP35"/>
    <property type="match status" value="1"/>
</dbReference>
<evidence type="ECO:0000313" key="9">
    <source>
        <dbReference type="Proteomes" id="UP000017938"/>
    </source>
</evidence>
<dbReference type="InterPro" id="IPR044304">
    <property type="entry name" value="NUBPL-like"/>
</dbReference>
<dbReference type="EMBL" id="CBFW010000185">
    <property type="protein sequence ID" value="CDC73903.1"/>
    <property type="molecule type" value="Genomic_DNA"/>
</dbReference>
<reference evidence="8 10" key="2">
    <citation type="submission" date="2022-03" db="EMBL/GenBank/DDBJ databases">
        <title>Metagenome-assembled genomes from swine fecal metagenomes.</title>
        <authorList>
            <person name="Holman D.B."/>
            <person name="Kommadath A."/>
        </authorList>
    </citation>
    <scope>NUCLEOTIDE SEQUENCE [LARGE SCALE GENOMIC DNA]</scope>
    <source>
        <strain evidence="8">SUG147</strain>
    </source>
</reference>
<dbReference type="GO" id="GO:0016226">
    <property type="term" value="P:iron-sulfur cluster assembly"/>
    <property type="evidence" value="ECO:0007669"/>
    <property type="project" value="InterPro"/>
</dbReference>
<dbReference type="InterPro" id="IPR033756">
    <property type="entry name" value="YlxH/NBP35"/>
</dbReference>
<dbReference type="GO" id="GO:0140663">
    <property type="term" value="F:ATP-dependent FeS chaperone activity"/>
    <property type="evidence" value="ECO:0007669"/>
    <property type="project" value="InterPro"/>
</dbReference>
<evidence type="ECO:0000256" key="5">
    <source>
        <dbReference type="ARBA" id="ARBA00023014"/>
    </source>
</evidence>
<keyword evidence="4 6" id="KW-0408">Iron</keyword>
<accession>R6TKH1</accession>
<dbReference type="InterPro" id="IPR019591">
    <property type="entry name" value="Mrp/NBP35_ATP-bd"/>
</dbReference>
<evidence type="ECO:0000256" key="3">
    <source>
        <dbReference type="ARBA" id="ARBA00022840"/>
    </source>
</evidence>
<dbReference type="AlphaFoldDB" id="R6TKH1"/>
<dbReference type="EMBL" id="JALEMU010000001">
    <property type="protein sequence ID" value="MCI5754674.1"/>
    <property type="molecule type" value="Genomic_DNA"/>
</dbReference>
<dbReference type="Gene3D" id="3.40.50.300">
    <property type="entry name" value="P-loop containing nucleotide triphosphate hydrolases"/>
    <property type="match status" value="1"/>
</dbReference>
<dbReference type="InterPro" id="IPR027417">
    <property type="entry name" value="P-loop_NTPase"/>
</dbReference>
<dbReference type="CDD" id="cd02037">
    <property type="entry name" value="Mrp_NBP35"/>
    <property type="match status" value="1"/>
</dbReference>
<comment type="caution">
    <text evidence="7">The sequence shown here is derived from an EMBL/GenBank/DDBJ whole genome shotgun (WGS) entry which is preliminary data.</text>
</comment>